<evidence type="ECO:0000313" key="2">
    <source>
        <dbReference type="Proteomes" id="UP000077266"/>
    </source>
</evidence>
<dbReference type="EMBL" id="KV426060">
    <property type="protein sequence ID" value="KZV89943.1"/>
    <property type="molecule type" value="Genomic_DNA"/>
</dbReference>
<evidence type="ECO:0000313" key="1">
    <source>
        <dbReference type="EMBL" id="KZV89943.1"/>
    </source>
</evidence>
<gene>
    <name evidence="1" type="ORF">EXIGLDRAFT_131764</name>
</gene>
<organism evidence="1 2">
    <name type="scientific">Exidia glandulosa HHB12029</name>
    <dbReference type="NCBI Taxonomy" id="1314781"/>
    <lineage>
        <taxon>Eukaryota</taxon>
        <taxon>Fungi</taxon>
        <taxon>Dikarya</taxon>
        <taxon>Basidiomycota</taxon>
        <taxon>Agaricomycotina</taxon>
        <taxon>Agaricomycetes</taxon>
        <taxon>Auriculariales</taxon>
        <taxon>Exidiaceae</taxon>
        <taxon>Exidia</taxon>
    </lineage>
</organism>
<reference evidence="1 2" key="1">
    <citation type="journal article" date="2016" name="Mol. Biol. Evol.">
        <title>Comparative Genomics of Early-Diverging Mushroom-Forming Fungi Provides Insights into the Origins of Lignocellulose Decay Capabilities.</title>
        <authorList>
            <person name="Nagy L.G."/>
            <person name="Riley R."/>
            <person name="Tritt A."/>
            <person name="Adam C."/>
            <person name="Daum C."/>
            <person name="Floudas D."/>
            <person name="Sun H."/>
            <person name="Yadav J.S."/>
            <person name="Pangilinan J."/>
            <person name="Larsson K.H."/>
            <person name="Matsuura K."/>
            <person name="Barry K."/>
            <person name="Labutti K."/>
            <person name="Kuo R."/>
            <person name="Ohm R.A."/>
            <person name="Bhattacharya S.S."/>
            <person name="Shirouzu T."/>
            <person name="Yoshinaga Y."/>
            <person name="Martin F.M."/>
            <person name="Grigoriev I.V."/>
            <person name="Hibbett D.S."/>
        </authorList>
    </citation>
    <scope>NUCLEOTIDE SEQUENCE [LARGE SCALE GENOMIC DNA]</scope>
    <source>
        <strain evidence="1 2">HHB12029</strain>
    </source>
</reference>
<dbReference type="AlphaFoldDB" id="A0A165G3T9"/>
<dbReference type="Proteomes" id="UP000077266">
    <property type="component" value="Unassembled WGS sequence"/>
</dbReference>
<keyword evidence="2" id="KW-1185">Reference proteome</keyword>
<name>A0A165G3T9_EXIGL</name>
<proteinExistence type="predicted"/>
<accession>A0A165G3T9</accession>
<protein>
    <submittedName>
        <fullName evidence="1">Uncharacterized protein</fullName>
    </submittedName>
</protein>
<sequence length="311" mass="34391">MVAASRRWGLSLAVYSLRRPSLRSLWSPTTFNRSCSLRGGFRDGSFFNPHSGRAAAIALLHAACRCLRLLFNMSQRFNYLRLGIVGHDSCYAYELSLFNSYPYRRGVDGLPGDGLVCLQDIVVHLDRLHRKGCTCGRTVTAANVLKVDLRTAQDIDTALEDFDTDDGARILQVISNPQALVKDLFPANAVVGPNEGVQLLFTTNLNGHPTPFTGVRRLGVRGNVCRVSGSTVRPVPVPVYSYCRSSLTGYRISHSLESTAPTIRTSLHTQARTSSTRATFSLFDTITTTTTMRAYQSFSGRRDTARRYSAR</sequence>
<dbReference type="InParanoid" id="A0A165G3T9"/>